<gene>
    <name evidence="1" type="ORF">GCM10009823_03350</name>
</gene>
<keyword evidence="2" id="KW-1185">Reference proteome</keyword>
<name>A0ABP5HW94_9MICO</name>
<reference evidence="2" key="1">
    <citation type="journal article" date="2019" name="Int. J. Syst. Evol. Microbiol.">
        <title>The Global Catalogue of Microorganisms (GCM) 10K type strain sequencing project: providing services to taxonomists for standard genome sequencing and annotation.</title>
        <authorList>
            <consortium name="The Broad Institute Genomics Platform"/>
            <consortium name="The Broad Institute Genome Sequencing Center for Infectious Disease"/>
            <person name="Wu L."/>
            <person name="Ma J."/>
        </authorList>
    </citation>
    <scope>NUCLEOTIDE SEQUENCE [LARGE SCALE GENOMIC DNA]</scope>
    <source>
        <strain evidence="2">JCM 15900</strain>
    </source>
</reference>
<dbReference type="EMBL" id="BAAAPZ010000002">
    <property type="protein sequence ID" value="GAA2088345.1"/>
    <property type="molecule type" value="Genomic_DNA"/>
</dbReference>
<dbReference type="Proteomes" id="UP001500984">
    <property type="component" value="Unassembled WGS sequence"/>
</dbReference>
<evidence type="ECO:0008006" key="3">
    <source>
        <dbReference type="Google" id="ProtNLM"/>
    </source>
</evidence>
<accession>A0ABP5HW94</accession>
<evidence type="ECO:0000313" key="1">
    <source>
        <dbReference type="EMBL" id="GAA2088345.1"/>
    </source>
</evidence>
<protein>
    <recommendedName>
        <fullName evidence="3">Bacteriocin biosynthesis cyclodehydratase domain-containing protein</fullName>
    </recommendedName>
</protein>
<sequence length="308" mass="32278">MLQFRRSVPLVRRNGAAVQFGVDEPVLLDGLTEDDLALLDVLCRGCSEADLFAAGSLGGGDDARTASLLGLLREADLLEPESPAGHSGMPRGFAESYSALHGLEASAVAGRIAAVPVHVLGSDRETQLRTLTAAGFSATAHETAAAAVRAGGRDALTVLMNRHTHDIAQASALFAEDAPHLSVRIGDRRAEIVPVLPGTGPCAVCAVLSDRDGDPDWFEAWTQLFRRSGQALVDPLLLEAACLETARLLRGMRVHGTGFGEIVTVDGREGAVSRRPGRFHPECDCRIPLSPSGAPAPAPAALHRTAPA</sequence>
<organism evidence="1 2">
    <name type="scientific">Brevibacterium salitolerans</name>
    <dbReference type="NCBI Taxonomy" id="1403566"/>
    <lineage>
        <taxon>Bacteria</taxon>
        <taxon>Bacillati</taxon>
        <taxon>Actinomycetota</taxon>
        <taxon>Actinomycetes</taxon>
        <taxon>Micrococcales</taxon>
        <taxon>Brevibacteriaceae</taxon>
        <taxon>Brevibacterium</taxon>
    </lineage>
</organism>
<proteinExistence type="predicted"/>
<comment type="caution">
    <text evidence="1">The sequence shown here is derived from an EMBL/GenBank/DDBJ whole genome shotgun (WGS) entry which is preliminary data.</text>
</comment>
<dbReference type="RefSeq" id="WP_344334626.1">
    <property type="nucleotide sequence ID" value="NZ_BAAAPZ010000002.1"/>
</dbReference>
<evidence type="ECO:0000313" key="2">
    <source>
        <dbReference type="Proteomes" id="UP001500984"/>
    </source>
</evidence>